<feature type="signal peptide" evidence="9">
    <location>
        <begin position="1"/>
        <end position="23"/>
    </location>
</feature>
<dbReference type="InterPro" id="IPR036819">
    <property type="entry name" value="Subtilisin_inhibitor-like_sf"/>
</dbReference>
<organism evidence="11 12">
    <name type="scientific">Streptomyces lunaelactis</name>
    <dbReference type="NCBI Taxonomy" id="1535768"/>
    <lineage>
        <taxon>Bacteria</taxon>
        <taxon>Bacillati</taxon>
        <taxon>Actinomycetota</taxon>
        <taxon>Actinomycetes</taxon>
        <taxon>Kitasatosporales</taxon>
        <taxon>Streptomycetaceae</taxon>
        <taxon>Streptomyces</taxon>
    </lineage>
</organism>
<protein>
    <submittedName>
        <fullName evidence="11">Protease inhibitor SIL-V5</fullName>
    </submittedName>
</protein>
<accession>A0A2R4SXZ9</accession>
<dbReference type="GO" id="GO:0005576">
    <property type="term" value="C:extracellular region"/>
    <property type="evidence" value="ECO:0007669"/>
    <property type="project" value="UniProtKB-SubCell"/>
</dbReference>
<dbReference type="GeneID" id="55654719"/>
<evidence type="ECO:0000256" key="4">
    <source>
        <dbReference type="ARBA" id="ARBA00022525"/>
    </source>
</evidence>
<dbReference type="InterPro" id="IPR023549">
    <property type="entry name" value="Subtilisin_inhibitor"/>
</dbReference>
<dbReference type="EMBL" id="CP026304">
    <property type="protein sequence ID" value="AVZ71727.1"/>
    <property type="molecule type" value="Genomic_DNA"/>
</dbReference>
<name>A0A2R4SXZ9_9ACTN</name>
<dbReference type="InterPro" id="IPR000691">
    <property type="entry name" value="Prot_inh_I16_SSI"/>
</dbReference>
<keyword evidence="5 8" id="KW-0646">Protease inhibitor</keyword>
<evidence type="ECO:0000259" key="10">
    <source>
        <dbReference type="Pfam" id="PF00720"/>
    </source>
</evidence>
<dbReference type="SUPFAM" id="SSF55399">
    <property type="entry name" value="Subtilisin inhibitor"/>
    <property type="match status" value="1"/>
</dbReference>
<evidence type="ECO:0000256" key="1">
    <source>
        <dbReference type="ARBA" id="ARBA00004613"/>
    </source>
</evidence>
<evidence type="ECO:0000256" key="8">
    <source>
        <dbReference type="RuleBase" id="RU003471"/>
    </source>
</evidence>
<dbReference type="PRINTS" id="PR00294">
    <property type="entry name" value="SSBTLNINHBTR"/>
</dbReference>
<gene>
    <name evidence="11" type="ORF">SLUN_05505</name>
</gene>
<dbReference type="RefSeq" id="WP_108147417.1">
    <property type="nucleotide sequence ID" value="NZ_CP026304.1"/>
</dbReference>
<proteinExistence type="inferred from homology"/>
<keyword evidence="7" id="KW-1015">Disulfide bond</keyword>
<dbReference type="Proteomes" id="UP000244201">
    <property type="component" value="Chromosome"/>
</dbReference>
<keyword evidence="6 8" id="KW-0722">Serine protease inhibitor</keyword>
<dbReference type="Pfam" id="PF00720">
    <property type="entry name" value="SSI"/>
    <property type="match status" value="1"/>
</dbReference>
<evidence type="ECO:0000313" key="11">
    <source>
        <dbReference type="EMBL" id="AVZ71727.1"/>
    </source>
</evidence>
<keyword evidence="4" id="KW-0964">Secreted</keyword>
<keyword evidence="12" id="KW-1185">Reference proteome</keyword>
<evidence type="ECO:0000256" key="3">
    <source>
        <dbReference type="ARBA" id="ARBA00011738"/>
    </source>
</evidence>
<evidence type="ECO:0000256" key="6">
    <source>
        <dbReference type="ARBA" id="ARBA00022900"/>
    </source>
</evidence>
<feature type="domain" description="Subtilisin inhibitor" evidence="10">
    <location>
        <begin position="52"/>
        <end position="124"/>
    </location>
</feature>
<comment type="subunit">
    <text evidence="3">Homodimer.</text>
</comment>
<evidence type="ECO:0000256" key="7">
    <source>
        <dbReference type="ARBA" id="ARBA00023157"/>
    </source>
</evidence>
<dbReference type="AlphaFoldDB" id="A0A2R4SXZ9"/>
<dbReference type="Gene3D" id="3.30.350.10">
    <property type="entry name" value="Subtilisin inhibitor-like"/>
    <property type="match status" value="1"/>
</dbReference>
<comment type="similarity">
    <text evidence="2 8">Belongs to the protease inhibitor I16 (SSI) family.</text>
</comment>
<evidence type="ECO:0000313" key="12">
    <source>
        <dbReference type="Proteomes" id="UP000244201"/>
    </source>
</evidence>
<evidence type="ECO:0000256" key="9">
    <source>
        <dbReference type="SAM" id="SignalP"/>
    </source>
</evidence>
<comment type="subcellular location">
    <subcellularLocation>
        <location evidence="1">Secreted</location>
    </subcellularLocation>
</comment>
<dbReference type="GO" id="GO:0004867">
    <property type="term" value="F:serine-type endopeptidase inhibitor activity"/>
    <property type="evidence" value="ECO:0007669"/>
    <property type="project" value="UniProtKB-KW"/>
</dbReference>
<evidence type="ECO:0000256" key="5">
    <source>
        <dbReference type="ARBA" id="ARBA00022690"/>
    </source>
</evidence>
<evidence type="ECO:0000256" key="2">
    <source>
        <dbReference type="ARBA" id="ARBA00010472"/>
    </source>
</evidence>
<sequence>MHRMATLAAAALVALVAGVPAHAAPAHVAPAVGEAPKPAPGLFLTLSGADNTWIRGVLLQCPVKPGGPHPHAAAACRALSVARGDLDVLPGDPHPCDKRFDPVTVGATGTWRGRLTAWHKTYANACELDAATGAVFRF</sequence>
<keyword evidence="9" id="KW-0732">Signal</keyword>
<dbReference type="KEGG" id="slk:SLUN_05505"/>
<dbReference type="OrthoDB" id="4567948at2"/>
<reference evidence="11 12" key="1">
    <citation type="submission" date="2018-01" db="EMBL/GenBank/DDBJ databases">
        <title>Complete genome sequence of Streptomyces lunaelactis MM109T, a Ferroverdin A producer isolated from cave moonmilk deposits.</title>
        <authorList>
            <person name="Naome A."/>
            <person name="Martinet L."/>
            <person name="Maciejewska M."/>
            <person name="Anderssen S."/>
            <person name="Adam D."/>
            <person name="Tenconi E."/>
            <person name="Deflandre B."/>
            <person name="Arguelles-Arias A."/>
            <person name="Calusinska M."/>
            <person name="Copieters W."/>
            <person name="Karim L."/>
            <person name="Hanikenne M."/>
            <person name="Baurain D."/>
            <person name="van Wezel G."/>
            <person name="Smargiasso N."/>
            <person name="de Pauw E."/>
            <person name="Delfosse P."/>
            <person name="Rigali S."/>
        </authorList>
    </citation>
    <scope>NUCLEOTIDE SEQUENCE [LARGE SCALE GENOMIC DNA]</scope>
    <source>
        <strain evidence="11 12">MM109</strain>
    </source>
</reference>
<feature type="chain" id="PRO_5015307952" evidence="9">
    <location>
        <begin position="24"/>
        <end position="138"/>
    </location>
</feature>